<evidence type="ECO:0000313" key="3">
    <source>
        <dbReference type="Proteomes" id="UP000597338"/>
    </source>
</evidence>
<feature type="region of interest" description="Disordered" evidence="1">
    <location>
        <begin position="296"/>
        <end position="339"/>
    </location>
</feature>
<evidence type="ECO:0000256" key="1">
    <source>
        <dbReference type="SAM" id="MobiDB-lite"/>
    </source>
</evidence>
<accession>A0ABQ1MFF1</accession>
<dbReference type="EMBL" id="BMIK01000011">
    <property type="protein sequence ID" value="GGC36536.1"/>
    <property type="molecule type" value="Genomic_DNA"/>
</dbReference>
<name>A0ABQ1MFF1_9SPHI</name>
<feature type="compositionally biased region" description="Pro residues" evidence="1">
    <location>
        <begin position="296"/>
        <end position="308"/>
    </location>
</feature>
<comment type="caution">
    <text evidence="2">The sequence shown here is derived from an EMBL/GenBank/DDBJ whole genome shotgun (WGS) entry which is preliminary data.</text>
</comment>
<dbReference type="Proteomes" id="UP000597338">
    <property type="component" value="Unassembled WGS sequence"/>
</dbReference>
<keyword evidence="3" id="KW-1185">Reference proteome</keyword>
<organism evidence="2 3">
    <name type="scientific">Parapedobacter defluvii</name>
    <dbReference type="NCBI Taxonomy" id="2045106"/>
    <lineage>
        <taxon>Bacteria</taxon>
        <taxon>Pseudomonadati</taxon>
        <taxon>Bacteroidota</taxon>
        <taxon>Sphingobacteriia</taxon>
        <taxon>Sphingobacteriales</taxon>
        <taxon>Sphingobacteriaceae</taxon>
        <taxon>Parapedobacter</taxon>
    </lineage>
</organism>
<sequence length="448" mass="50736">MVGVMGLPETVSAQSQWTGTWSMSYKPWPHIPAIDMTLRIAEPTAGMLYPAKLELTHAHLFKGEYELLFVKKNDGQLGIGRNKYPLIEEPFGLGPWMMYLNGVLEHQQAGADGEKLVLKRLWLDNFGIFMWGLYDNEFYTNTKVFLRDFLYRTDVVLQRTDSKPWVHPHTQRIVNTDTIYYGVYDPIKSERDILSLAIQDEERYDRDTVTIVHNGRMLADRLPLEQAMSLDSIVLDSGENYLAFFADNYGDLPPNTADFLIGTGGDSGQLYGFDFSDRSNAYSTVMVARFQYEPAPPVMPEPSEPSVPLPSRDPDEPTDTAGYAEPTSPRETPVYTKGRRNQRIGQLKVGTEQVILELSDEQVEDGDVISLEVNGAVIADGMEVTRQGKRFGVTLKRGRNRIVFRAENLGRIPPNTAVLLVYTDGEQRKFHLSTDFERNNVLDIVFHP</sequence>
<protein>
    <submittedName>
        <fullName evidence="2">Uncharacterized protein</fullName>
    </submittedName>
</protein>
<proteinExistence type="predicted"/>
<reference evidence="3" key="1">
    <citation type="journal article" date="2019" name="Int. J. Syst. Evol. Microbiol.">
        <title>The Global Catalogue of Microorganisms (GCM) 10K type strain sequencing project: providing services to taxonomists for standard genome sequencing and annotation.</title>
        <authorList>
            <consortium name="The Broad Institute Genomics Platform"/>
            <consortium name="The Broad Institute Genome Sequencing Center for Infectious Disease"/>
            <person name="Wu L."/>
            <person name="Ma J."/>
        </authorList>
    </citation>
    <scope>NUCLEOTIDE SEQUENCE [LARGE SCALE GENOMIC DNA]</scope>
    <source>
        <strain evidence="3">CGMCC 1.15342</strain>
    </source>
</reference>
<evidence type="ECO:0000313" key="2">
    <source>
        <dbReference type="EMBL" id="GGC36536.1"/>
    </source>
</evidence>
<gene>
    <name evidence="2" type="ORF">GCM10011386_30840</name>
</gene>